<comment type="similarity">
    <text evidence="1">Belongs to the GMC oxidoreductase family.</text>
</comment>
<evidence type="ECO:0008006" key="10">
    <source>
        <dbReference type="Google" id="ProtNLM"/>
    </source>
</evidence>
<dbReference type="Pfam" id="PF00732">
    <property type="entry name" value="GMC_oxred_N"/>
    <property type="match status" value="1"/>
</dbReference>
<accession>A0ABQ5YGX8</accession>
<dbReference type="RefSeq" id="WP_284195661.1">
    <property type="nucleotide sequence ID" value="NZ_BSOG01000001.1"/>
</dbReference>
<keyword evidence="2" id="KW-0285">Flavoprotein</keyword>
<evidence type="ECO:0000313" key="9">
    <source>
        <dbReference type="Proteomes" id="UP001156706"/>
    </source>
</evidence>
<dbReference type="SUPFAM" id="SSF51905">
    <property type="entry name" value="FAD/NAD(P)-binding domain"/>
    <property type="match status" value="1"/>
</dbReference>
<dbReference type="InterPro" id="IPR003953">
    <property type="entry name" value="FAD-dep_OxRdtase_2_FAD-bd"/>
</dbReference>
<evidence type="ECO:0000256" key="3">
    <source>
        <dbReference type="ARBA" id="ARBA00022827"/>
    </source>
</evidence>
<proteinExistence type="inferred from homology"/>
<dbReference type="EMBL" id="BSOG01000001">
    <property type="protein sequence ID" value="GLR12541.1"/>
    <property type="molecule type" value="Genomic_DNA"/>
</dbReference>
<dbReference type="Proteomes" id="UP001156706">
    <property type="component" value="Unassembled WGS sequence"/>
</dbReference>
<sequence length="464" mass="50348">MQSDYDAIVIGAGVGGANAAAELATAGWRCLVIEAGAYHSRQDYPRGELDGNTRLFWHGGMELNRSASIAMLRARVVGGGSIVNQALLDEFDDVALDDWRERTGFAWLDQAGMAPWYARARGALQIQTVPLVHANRNAQLFKQGFEQCGYQCAPLQRGQSGCRHEEGNDCIECLYGCRLDSKQSTPLTSLQAALKAGAKLLTQCEVERVSEAPGRVTVQARLADGRPQTFRAGQMVLAAGTLGSNTVLLRSGYAAQLPRLGQGYYCHPQFMYFAQYREPVLAHKGPFQAYKSDDAGFRRQGFKLENVFSPPIGTALLLPGMGAAHQADMAAMRHYACIEVAVRDSHPGRLSLGQGGRLQIDKELDAEDQRRAAAGYQAVQRIFEATGAERVLPGRFGIGLHLMGGLGFARRPEEGCVGEDYRLFGSRRIQVADASLFPSAPGINPSLTIMALARRLGRQMAEAA</sequence>
<protein>
    <recommendedName>
        <fullName evidence="10">GMC family oxidoreductase</fullName>
    </recommendedName>
</protein>
<evidence type="ECO:0000259" key="5">
    <source>
        <dbReference type="Pfam" id="PF00732"/>
    </source>
</evidence>
<reference evidence="9" key="1">
    <citation type="journal article" date="2019" name="Int. J. Syst. Evol. Microbiol.">
        <title>The Global Catalogue of Microorganisms (GCM) 10K type strain sequencing project: providing services to taxonomists for standard genome sequencing and annotation.</title>
        <authorList>
            <consortium name="The Broad Institute Genomics Platform"/>
            <consortium name="The Broad Institute Genome Sequencing Center for Infectious Disease"/>
            <person name="Wu L."/>
            <person name="Ma J."/>
        </authorList>
    </citation>
    <scope>NUCLEOTIDE SEQUENCE [LARGE SCALE GENOMIC DNA]</scope>
    <source>
        <strain evidence="9">NBRC 110044</strain>
    </source>
</reference>
<feature type="domain" description="Glucose-methanol-choline oxidoreductase N-terminal" evidence="5">
    <location>
        <begin position="54"/>
        <end position="268"/>
    </location>
</feature>
<organism evidence="8 9">
    <name type="scientific">Chitinimonas prasina</name>
    <dbReference type="NCBI Taxonomy" id="1434937"/>
    <lineage>
        <taxon>Bacteria</taxon>
        <taxon>Pseudomonadati</taxon>
        <taxon>Pseudomonadota</taxon>
        <taxon>Betaproteobacteria</taxon>
        <taxon>Neisseriales</taxon>
        <taxon>Chitinibacteraceae</taxon>
        <taxon>Chitinimonas</taxon>
    </lineage>
</organism>
<evidence type="ECO:0000259" key="6">
    <source>
        <dbReference type="Pfam" id="PF00890"/>
    </source>
</evidence>
<evidence type="ECO:0000256" key="4">
    <source>
        <dbReference type="ARBA" id="ARBA00023002"/>
    </source>
</evidence>
<evidence type="ECO:0000259" key="7">
    <source>
        <dbReference type="Pfam" id="PF05199"/>
    </source>
</evidence>
<dbReference type="Pfam" id="PF05199">
    <property type="entry name" value="GMC_oxred_C"/>
    <property type="match status" value="1"/>
</dbReference>
<dbReference type="Pfam" id="PF00890">
    <property type="entry name" value="FAD_binding_2"/>
    <property type="match status" value="1"/>
</dbReference>
<feature type="domain" description="Glucose-methanol-choline oxidoreductase C-terminal" evidence="7">
    <location>
        <begin position="361"/>
        <end position="453"/>
    </location>
</feature>
<dbReference type="PANTHER" id="PTHR46056:SF12">
    <property type="entry name" value="LONG-CHAIN-ALCOHOL OXIDASE"/>
    <property type="match status" value="1"/>
</dbReference>
<comment type="caution">
    <text evidence="8">The sequence shown here is derived from an EMBL/GenBank/DDBJ whole genome shotgun (WGS) entry which is preliminary data.</text>
</comment>
<dbReference type="InterPro" id="IPR036188">
    <property type="entry name" value="FAD/NAD-bd_sf"/>
</dbReference>
<evidence type="ECO:0000256" key="1">
    <source>
        <dbReference type="ARBA" id="ARBA00010790"/>
    </source>
</evidence>
<dbReference type="InterPro" id="IPR007867">
    <property type="entry name" value="GMC_OxRtase_C"/>
</dbReference>
<dbReference type="InterPro" id="IPR000172">
    <property type="entry name" value="GMC_OxRdtase_N"/>
</dbReference>
<gene>
    <name evidence="8" type="ORF">GCM10007907_13310</name>
</gene>
<name>A0ABQ5YGX8_9NEIS</name>
<dbReference type="PANTHER" id="PTHR46056">
    <property type="entry name" value="LONG-CHAIN-ALCOHOL OXIDASE"/>
    <property type="match status" value="1"/>
</dbReference>
<keyword evidence="3" id="KW-0274">FAD</keyword>
<keyword evidence="4" id="KW-0560">Oxidoreductase</keyword>
<evidence type="ECO:0000256" key="2">
    <source>
        <dbReference type="ARBA" id="ARBA00022630"/>
    </source>
</evidence>
<keyword evidence="9" id="KW-1185">Reference proteome</keyword>
<feature type="domain" description="FAD-dependent oxidoreductase 2 FAD-binding" evidence="6">
    <location>
        <begin position="6"/>
        <end position="38"/>
    </location>
</feature>
<dbReference type="Gene3D" id="3.50.50.60">
    <property type="entry name" value="FAD/NAD(P)-binding domain"/>
    <property type="match status" value="3"/>
</dbReference>
<evidence type="ECO:0000313" key="8">
    <source>
        <dbReference type="EMBL" id="GLR12541.1"/>
    </source>
</evidence>